<dbReference type="SMART" id="SM00318">
    <property type="entry name" value="SNc"/>
    <property type="match status" value="1"/>
</dbReference>
<evidence type="ECO:0000313" key="3">
    <source>
        <dbReference type="Proteomes" id="UP000001876"/>
    </source>
</evidence>
<dbReference type="Gene3D" id="2.40.50.90">
    <property type="match status" value="1"/>
</dbReference>
<dbReference type="GeneID" id="9683740"/>
<dbReference type="SUPFAM" id="SSF50199">
    <property type="entry name" value="Staphylococcal nuclease"/>
    <property type="match status" value="1"/>
</dbReference>
<dbReference type="EMBL" id="GG663738">
    <property type="protein sequence ID" value="EEH57873.1"/>
    <property type="molecule type" value="Genomic_DNA"/>
</dbReference>
<dbReference type="Proteomes" id="UP000001876">
    <property type="component" value="Unassembled WGS sequence"/>
</dbReference>
<protein>
    <submittedName>
        <fullName evidence="2">Predicted protein</fullName>
    </submittedName>
</protein>
<dbReference type="PROSITE" id="PS50830">
    <property type="entry name" value="TNASE_3"/>
    <property type="match status" value="1"/>
</dbReference>
<proteinExistence type="predicted"/>
<dbReference type="KEGG" id="mpp:MICPUCDRAFT_39538"/>
<dbReference type="Pfam" id="PF00565">
    <property type="entry name" value="SNase"/>
    <property type="match status" value="1"/>
</dbReference>
<sequence>MADLFRGAIIRDCLVKCVVDGKTLKVLLNPLGWAPKPSGGWLARPTSATAPLRGPSEEDWEEVTVRLMCVDTEESSIPRGTSRHYKPITYGGREADAWLKEHLGVKHDGRPRPSAPISCDIEFDTTEPTIIGCRRHNEENYGRMLAYVHVGGRPVGENLSLAVVRAGRSPYFTKYGRSRLYHAEFLQAEQNAMSDETGLWGIMNAVGERSVPVSDYVRNYTQLLPWWSTREGIVEDFRRWQREGVARHVLVPRVHHEQLVKAAVDGETITVLVDLQPKDAFLMLGVMRNVEYADEQNRPRTGTVIHAGPKAFPFNLWLDHAFSEESEKIKALIERRYSRGGRNYAYVTGKAFMYRKKQIPQILVTRVSQFSDAPVKDAAALHHAGEKYHIAAASMPLEKHGPGVAAAAVGGAA</sequence>
<dbReference type="OrthoDB" id="495458at2759"/>
<dbReference type="InterPro" id="IPR035437">
    <property type="entry name" value="SNase_OB-fold_sf"/>
</dbReference>
<dbReference type="OMA" id="YRDKPEI"/>
<dbReference type="InterPro" id="IPR016071">
    <property type="entry name" value="Staphylococal_nuclease_OB-fold"/>
</dbReference>
<organism evidence="3">
    <name type="scientific">Micromonas pusilla (strain CCMP1545)</name>
    <name type="common">Picoplanktonic green alga</name>
    <dbReference type="NCBI Taxonomy" id="564608"/>
    <lineage>
        <taxon>Eukaryota</taxon>
        <taxon>Viridiplantae</taxon>
        <taxon>Chlorophyta</taxon>
        <taxon>Mamiellophyceae</taxon>
        <taxon>Mamiellales</taxon>
        <taxon>Mamiellaceae</taxon>
        <taxon>Micromonas</taxon>
    </lineage>
</organism>
<keyword evidence="3" id="KW-1185">Reference proteome</keyword>
<gene>
    <name evidence="2" type="ORF">MICPUCDRAFT_39538</name>
</gene>
<dbReference type="RefSeq" id="XP_003057922.1">
    <property type="nucleotide sequence ID" value="XM_003057876.1"/>
</dbReference>
<name>C1MRG2_MICPC</name>
<dbReference type="AlphaFoldDB" id="C1MRG2"/>
<accession>C1MRG2</accession>
<reference evidence="2 3" key="1">
    <citation type="journal article" date="2009" name="Science">
        <title>Green evolution and dynamic adaptations revealed by genomes of the marine picoeukaryotes Micromonas.</title>
        <authorList>
            <person name="Worden A.Z."/>
            <person name="Lee J.H."/>
            <person name="Mock T."/>
            <person name="Rouze P."/>
            <person name="Simmons M.P."/>
            <person name="Aerts A.L."/>
            <person name="Allen A.E."/>
            <person name="Cuvelier M.L."/>
            <person name="Derelle E."/>
            <person name="Everett M.V."/>
            <person name="Foulon E."/>
            <person name="Grimwood J."/>
            <person name="Gundlach H."/>
            <person name="Henrissat B."/>
            <person name="Napoli C."/>
            <person name="McDonald S.M."/>
            <person name="Parker M.S."/>
            <person name="Rombauts S."/>
            <person name="Salamov A."/>
            <person name="Von Dassow P."/>
            <person name="Badger J.H."/>
            <person name="Coutinho P.M."/>
            <person name="Demir E."/>
            <person name="Dubchak I."/>
            <person name="Gentemann C."/>
            <person name="Eikrem W."/>
            <person name="Gready J.E."/>
            <person name="John U."/>
            <person name="Lanier W."/>
            <person name="Lindquist E.A."/>
            <person name="Lucas S."/>
            <person name="Mayer K.F."/>
            <person name="Moreau H."/>
            <person name="Not F."/>
            <person name="Otillar R."/>
            <person name="Panaud O."/>
            <person name="Pangilinan J."/>
            <person name="Paulsen I."/>
            <person name="Piegu B."/>
            <person name="Poliakov A."/>
            <person name="Robbens S."/>
            <person name="Schmutz J."/>
            <person name="Toulza E."/>
            <person name="Wyss T."/>
            <person name="Zelensky A."/>
            <person name="Zhou K."/>
            <person name="Armbrust E.V."/>
            <person name="Bhattacharya D."/>
            <person name="Goodenough U.W."/>
            <person name="Van de Peer Y."/>
            <person name="Grigoriev I.V."/>
        </authorList>
    </citation>
    <scope>NUCLEOTIDE SEQUENCE [LARGE SCALE GENOMIC DNA]</scope>
    <source>
        <strain evidence="2 3">CCMP1545</strain>
    </source>
</reference>
<feature type="domain" description="TNase-like" evidence="1">
    <location>
        <begin position="15"/>
        <end position="202"/>
    </location>
</feature>
<evidence type="ECO:0000259" key="1">
    <source>
        <dbReference type="PROSITE" id="PS50830"/>
    </source>
</evidence>
<evidence type="ECO:0000313" key="2">
    <source>
        <dbReference type="EMBL" id="EEH57873.1"/>
    </source>
</evidence>